<name>A0A565CWF0_9BRAS</name>
<dbReference type="Proteomes" id="UP000489600">
    <property type="component" value="Unassembled WGS sequence"/>
</dbReference>
<keyword evidence="3" id="KW-1185">Reference proteome</keyword>
<sequence length="179" mass="20399">MMFASNDWRQCQWVKHPKGLAAYHTTTSMEFWDGVETCLKVFAPLVEVLRLVDGDQRPTMGFLHGELEEAKKEIRKALNNLEKTYEPILTIIDQKSEEQEGNFGHPTAIKGCSTNDENFDPDCAIHAQDWIVEDVDGDISETTRDTSKDNDSVRELRESDFESADEGVDIDFESDDEHV</sequence>
<feature type="compositionally biased region" description="Basic and acidic residues" evidence="1">
    <location>
        <begin position="141"/>
        <end position="160"/>
    </location>
</feature>
<dbReference type="EMBL" id="CABITT030000008">
    <property type="protein sequence ID" value="VVB17726.1"/>
    <property type="molecule type" value="Genomic_DNA"/>
</dbReference>
<feature type="region of interest" description="Disordered" evidence="1">
    <location>
        <begin position="136"/>
        <end position="179"/>
    </location>
</feature>
<protein>
    <submittedName>
        <fullName evidence="2">Uncharacterized protein</fullName>
    </submittedName>
</protein>
<feature type="compositionally biased region" description="Acidic residues" evidence="1">
    <location>
        <begin position="161"/>
        <end position="179"/>
    </location>
</feature>
<organism evidence="2 3">
    <name type="scientific">Arabis nemorensis</name>
    <dbReference type="NCBI Taxonomy" id="586526"/>
    <lineage>
        <taxon>Eukaryota</taxon>
        <taxon>Viridiplantae</taxon>
        <taxon>Streptophyta</taxon>
        <taxon>Embryophyta</taxon>
        <taxon>Tracheophyta</taxon>
        <taxon>Spermatophyta</taxon>
        <taxon>Magnoliopsida</taxon>
        <taxon>eudicotyledons</taxon>
        <taxon>Gunneridae</taxon>
        <taxon>Pentapetalae</taxon>
        <taxon>rosids</taxon>
        <taxon>malvids</taxon>
        <taxon>Brassicales</taxon>
        <taxon>Brassicaceae</taxon>
        <taxon>Arabideae</taxon>
        <taxon>Arabis</taxon>
    </lineage>
</organism>
<evidence type="ECO:0000256" key="1">
    <source>
        <dbReference type="SAM" id="MobiDB-lite"/>
    </source>
</evidence>
<proteinExistence type="predicted"/>
<accession>A0A565CWF0</accession>
<comment type="caution">
    <text evidence="2">The sequence shown here is derived from an EMBL/GenBank/DDBJ whole genome shotgun (WGS) entry which is preliminary data.</text>
</comment>
<dbReference type="OrthoDB" id="1934703at2759"/>
<evidence type="ECO:0000313" key="3">
    <source>
        <dbReference type="Proteomes" id="UP000489600"/>
    </source>
</evidence>
<reference evidence="2" key="1">
    <citation type="submission" date="2019-07" db="EMBL/GenBank/DDBJ databases">
        <authorList>
            <person name="Dittberner H."/>
        </authorList>
    </citation>
    <scope>NUCLEOTIDE SEQUENCE [LARGE SCALE GENOMIC DNA]</scope>
</reference>
<evidence type="ECO:0000313" key="2">
    <source>
        <dbReference type="EMBL" id="VVB17726.1"/>
    </source>
</evidence>
<dbReference type="AlphaFoldDB" id="A0A565CWF0"/>
<gene>
    <name evidence="2" type="ORF">ANE_LOCUS28170</name>
</gene>